<keyword evidence="4" id="KW-0012">Acyltransferase</keyword>
<dbReference type="AlphaFoldDB" id="A0A0G4FHI1"/>
<dbReference type="GO" id="GO:0008870">
    <property type="term" value="F:galactoside O-acetyltransferase activity"/>
    <property type="evidence" value="ECO:0007669"/>
    <property type="project" value="TreeGrafter"/>
</dbReference>
<evidence type="ECO:0000256" key="3">
    <source>
        <dbReference type="ARBA" id="ARBA00022737"/>
    </source>
</evidence>
<gene>
    <name evidence="6" type="ORF">Cvel_16954</name>
</gene>
<evidence type="ECO:0000256" key="2">
    <source>
        <dbReference type="ARBA" id="ARBA00022679"/>
    </source>
</evidence>
<dbReference type="EMBL" id="CDMZ01000364">
    <property type="protein sequence ID" value="CEM12758.1"/>
    <property type="molecule type" value="Genomic_DNA"/>
</dbReference>
<name>A0A0G4FHI1_9ALVE</name>
<dbReference type="Gene3D" id="2.160.10.10">
    <property type="entry name" value="Hexapeptide repeat proteins"/>
    <property type="match status" value="1"/>
</dbReference>
<dbReference type="SMART" id="SM01266">
    <property type="entry name" value="Mac"/>
    <property type="match status" value="1"/>
</dbReference>
<feature type="domain" description="Maltose/galactoside acetyltransferase" evidence="5">
    <location>
        <begin position="28"/>
        <end position="119"/>
    </location>
</feature>
<proteinExistence type="inferred from homology"/>
<accession>A0A0G4FHI1</accession>
<dbReference type="Pfam" id="PF12464">
    <property type="entry name" value="Mac"/>
    <property type="match status" value="1"/>
</dbReference>
<reference evidence="6" key="1">
    <citation type="submission" date="2014-11" db="EMBL/GenBank/DDBJ databases">
        <authorList>
            <person name="Otto D Thomas"/>
            <person name="Naeem Raeece"/>
        </authorList>
    </citation>
    <scope>NUCLEOTIDE SEQUENCE</scope>
</reference>
<evidence type="ECO:0000259" key="5">
    <source>
        <dbReference type="SMART" id="SM01266"/>
    </source>
</evidence>
<dbReference type="InterPro" id="IPR001451">
    <property type="entry name" value="Hexapep"/>
</dbReference>
<keyword evidence="2" id="KW-0808">Transferase</keyword>
<dbReference type="PANTHER" id="PTHR43017:SF1">
    <property type="entry name" value="ACETYLTRANSFERASE YJL218W-RELATED"/>
    <property type="match status" value="1"/>
</dbReference>
<sequence>MGDSKETEVKRDLASGMKRREKFECEEMIKMISGVPYRANVPQLEAGRREAFALTEFFNRMPVRQAEKSSPLVSGSESPLTLSLSFSSPAEIKEAEDVMKEERGEREMILGSLFGGMGEGVEIVPPFRCDYGFNTFLGDRVYLNYDCIFLDVAPIRVGDGTKFGPGVHLYTAGHIIDPSRRADLEEFGKEIRIGSNVWVGGRVVVLPGVTIGDNSVIGAGSVVTKDVPSNVIAVGSPCKVVKEIR</sequence>
<dbReference type="CDD" id="cd03357">
    <property type="entry name" value="LbH_MAT_GAT"/>
    <property type="match status" value="1"/>
</dbReference>
<evidence type="ECO:0000256" key="4">
    <source>
        <dbReference type="ARBA" id="ARBA00023315"/>
    </source>
</evidence>
<dbReference type="SUPFAM" id="SSF51161">
    <property type="entry name" value="Trimeric LpxA-like enzymes"/>
    <property type="match status" value="1"/>
</dbReference>
<dbReference type="InterPro" id="IPR018357">
    <property type="entry name" value="Hexapep_transf_CS"/>
</dbReference>
<evidence type="ECO:0000256" key="1">
    <source>
        <dbReference type="ARBA" id="ARBA00007274"/>
    </source>
</evidence>
<dbReference type="InterPro" id="IPR011004">
    <property type="entry name" value="Trimer_LpxA-like_sf"/>
</dbReference>
<evidence type="ECO:0000313" key="6">
    <source>
        <dbReference type="EMBL" id="CEM12758.1"/>
    </source>
</evidence>
<protein>
    <recommendedName>
        <fullName evidence="5">Maltose/galactoside acetyltransferase domain-containing protein</fullName>
    </recommendedName>
</protein>
<dbReference type="PROSITE" id="PS00101">
    <property type="entry name" value="HEXAPEP_TRANSFERASES"/>
    <property type="match status" value="1"/>
</dbReference>
<organism evidence="6">
    <name type="scientific">Chromera velia CCMP2878</name>
    <dbReference type="NCBI Taxonomy" id="1169474"/>
    <lineage>
        <taxon>Eukaryota</taxon>
        <taxon>Sar</taxon>
        <taxon>Alveolata</taxon>
        <taxon>Colpodellida</taxon>
        <taxon>Chromeraceae</taxon>
        <taxon>Chromera</taxon>
    </lineage>
</organism>
<dbReference type="InterPro" id="IPR024688">
    <property type="entry name" value="Mac_dom"/>
</dbReference>
<keyword evidence="3" id="KW-0677">Repeat</keyword>
<dbReference type="InterPro" id="IPR039369">
    <property type="entry name" value="LacA-like"/>
</dbReference>
<comment type="similarity">
    <text evidence="1">Belongs to the transferase hexapeptide repeat family.</text>
</comment>
<dbReference type="VEuPathDB" id="CryptoDB:Cvel_16954"/>
<dbReference type="PANTHER" id="PTHR43017">
    <property type="entry name" value="GALACTOSIDE O-ACETYLTRANSFERASE"/>
    <property type="match status" value="1"/>
</dbReference>
<dbReference type="Pfam" id="PF00132">
    <property type="entry name" value="Hexapep"/>
    <property type="match status" value="1"/>
</dbReference>
<dbReference type="FunFam" id="2.160.10.10:FF:000025">
    <property type="entry name" value="Hexapeptide-repeat containing-acetyltransferase"/>
    <property type="match status" value="1"/>
</dbReference>